<dbReference type="Pfam" id="PF00651">
    <property type="entry name" value="BTB"/>
    <property type="match status" value="1"/>
</dbReference>
<feature type="domain" description="BTB" evidence="2">
    <location>
        <begin position="155"/>
        <end position="241"/>
    </location>
</feature>
<dbReference type="Gene3D" id="3.30.710.10">
    <property type="entry name" value="Potassium Channel Kv1.1, Chain A"/>
    <property type="match status" value="2"/>
</dbReference>
<dbReference type="AlphaFoldDB" id="A0A397S5Z3"/>
<evidence type="ECO:0000259" key="2">
    <source>
        <dbReference type="PROSITE" id="PS50097"/>
    </source>
</evidence>
<dbReference type="PROSITE" id="PS50097">
    <property type="entry name" value="BTB"/>
    <property type="match status" value="2"/>
</dbReference>
<dbReference type="STRING" id="658196.A0A397S5Z3"/>
<dbReference type="PANTHER" id="PTHR22427">
    <property type="entry name" value="GH15728P"/>
    <property type="match status" value="1"/>
</dbReference>
<dbReference type="Gene3D" id="2.30.30.190">
    <property type="entry name" value="CAP Gly-rich-like domain"/>
    <property type="match status" value="1"/>
</dbReference>
<dbReference type="InterPro" id="IPR043225">
    <property type="entry name" value="BACK_BTBD8"/>
</dbReference>
<dbReference type="InterPro" id="IPR036859">
    <property type="entry name" value="CAP-Gly_dom_sf"/>
</dbReference>
<feature type="compositionally biased region" description="Low complexity" evidence="1">
    <location>
        <begin position="794"/>
        <end position="816"/>
    </location>
</feature>
<dbReference type="InterPro" id="IPR000938">
    <property type="entry name" value="CAP-Gly_domain"/>
</dbReference>
<dbReference type="Pfam" id="PF26017">
    <property type="entry name" value="BACK_BTBD8"/>
    <property type="match status" value="1"/>
</dbReference>
<keyword evidence="5" id="KW-1185">Reference proteome</keyword>
<feature type="domain" description="CAP-Gly" evidence="3">
    <location>
        <begin position="884"/>
        <end position="926"/>
    </location>
</feature>
<reference evidence="4 5" key="1">
    <citation type="submission" date="2018-06" db="EMBL/GenBank/DDBJ databases">
        <title>Comparative genomics reveals the genomic features of Rhizophagus irregularis, R. cerebriforme, R. diaphanum and Gigaspora rosea, and their symbiotic lifestyle signature.</title>
        <authorList>
            <person name="Morin E."/>
            <person name="San Clemente H."/>
            <person name="Chen E.C.H."/>
            <person name="De La Providencia I."/>
            <person name="Hainaut M."/>
            <person name="Kuo A."/>
            <person name="Kohler A."/>
            <person name="Murat C."/>
            <person name="Tang N."/>
            <person name="Roy S."/>
            <person name="Loubradou J."/>
            <person name="Henrissat B."/>
            <person name="Grigoriev I.V."/>
            <person name="Corradi N."/>
            <person name="Roux C."/>
            <person name="Martin F.M."/>
        </authorList>
    </citation>
    <scope>NUCLEOTIDE SEQUENCE [LARGE SCALE GENOMIC DNA]</scope>
    <source>
        <strain evidence="4 5">DAOM 227022</strain>
    </source>
</reference>
<dbReference type="SMART" id="SM00225">
    <property type="entry name" value="BTB"/>
    <property type="match status" value="1"/>
</dbReference>
<feature type="compositionally biased region" description="Basic and acidic residues" evidence="1">
    <location>
        <begin position="776"/>
        <end position="793"/>
    </location>
</feature>
<dbReference type="EMBL" id="QKYT01001031">
    <property type="protein sequence ID" value="RIA80169.1"/>
    <property type="molecule type" value="Genomic_DNA"/>
</dbReference>
<gene>
    <name evidence="4" type="ORF">C1645_882320</name>
</gene>
<sequence length="933" mass="103105">MPSEKKKRVLPPPAGLDFVTPPKDSLVDDLRYALEHAKELYSDIAWDFTIAPNPTIIYAHKAILYARSSRSFQERFLKNKDANGMSIRSVRLSNPEPTIVKTDAEPFLFRQELKFFYTGEEGSEEFLAAVDTTDELEQDKLKEDLLYMFKSKLYTDVELVLDYSDDSLEVIEEDDEAFKPIKIRAHRFMLFTRSEYFKKMLNSNFIEARSSSIHLDASIFNQTSLNIILSFIYTGSISSKPLTLETCEWVWIGADFLGIKLLCDECIYRIATKVHYFACTCAECQVVVPRVAIFAKEHDVDMLWQGCLHVLSQGFDNMWPQKAFADLDEDTREEVLFTVLANIQNNNIMAIFKGCRKILSNIDIKGIGLPWIETIRGMTHRVQSFTVKNILVDNFEQICNEDQEFLDCVDGVGFSSDLLEDIMNVVVEEGLTEQNAARVLKCITGKLLTRQAVMDSESFETKRVLVQAKQNVFDYIKKRWISVKENGGFRLLSPMLLDEFSKELGITNQELQESTDHKEIKPKRTPSVTNGLSKKGRESSPAPTPKVTKSTTTTTTTTTTATTTPLIVTTPPQLNTSSTGNANSNSVSGANTNVLTNSSSNSSAESSSMGNADTTAKTNAKKGKSVRIGETTTAPAWARPTRASVLRQKALAESSAKNPVKPRTKTTTSTKPTSSSSSTQSKPTTSVSRTSKTTTTTTTRTPRQTTSTTSLRVPNGSPTSQRGRSSNKQNHSKKNTSAASSRASSISSVTSLNSPSVSPSRFGGVRQTRSSMLRQLKYDDAEQRRGRDRERDASPTSSRASSIASTSSVTSTTTSSSHHRRKRSPSQNSSLTSITSTSSGAITCLQPKPHQIKLATIPNPDISVGRRVILPTKNNAPGVIQFLGETEFAKGIWVGIELENPVGKNNGKVANTKYFTAGTNHGIFVRPDSLLLI</sequence>
<organism evidence="4 5">
    <name type="scientific">Glomus cerebriforme</name>
    <dbReference type="NCBI Taxonomy" id="658196"/>
    <lineage>
        <taxon>Eukaryota</taxon>
        <taxon>Fungi</taxon>
        <taxon>Fungi incertae sedis</taxon>
        <taxon>Mucoromycota</taxon>
        <taxon>Glomeromycotina</taxon>
        <taxon>Glomeromycetes</taxon>
        <taxon>Glomerales</taxon>
        <taxon>Glomeraceae</taxon>
        <taxon>Glomus</taxon>
    </lineage>
</organism>
<dbReference type="SUPFAM" id="SSF74924">
    <property type="entry name" value="Cap-Gly domain"/>
    <property type="match status" value="1"/>
</dbReference>
<proteinExistence type="predicted"/>
<dbReference type="PROSITE" id="PS50245">
    <property type="entry name" value="CAP_GLY_2"/>
    <property type="match status" value="1"/>
</dbReference>
<evidence type="ECO:0000313" key="4">
    <source>
        <dbReference type="EMBL" id="RIA80169.1"/>
    </source>
</evidence>
<dbReference type="SUPFAM" id="SSF54695">
    <property type="entry name" value="POZ domain"/>
    <property type="match status" value="2"/>
</dbReference>
<dbReference type="Proteomes" id="UP000265703">
    <property type="component" value="Unassembled WGS sequence"/>
</dbReference>
<dbReference type="InterPro" id="IPR011333">
    <property type="entry name" value="SKP1/BTB/POZ_sf"/>
</dbReference>
<dbReference type="OrthoDB" id="2130750at2759"/>
<evidence type="ECO:0000256" key="1">
    <source>
        <dbReference type="SAM" id="MobiDB-lite"/>
    </source>
</evidence>
<dbReference type="PANTHER" id="PTHR22427:SF7">
    <property type="entry name" value="GH15728P"/>
    <property type="match status" value="1"/>
</dbReference>
<comment type="caution">
    <text evidence="4">The sequence shown here is derived from an EMBL/GenBank/DDBJ whole genome shotgun (WGS) entry which is preliminary data.</text>
</comment>
<feature type="compositionally biased region" description="Low complexity" evidence="1">
    <location>
        <begin position="631"/>
        <end position="643"/>
    </location>
</feature>
<dbReference type="Pfam" id="PF01302">
    <property type="entry name" value="CAP_GLY"/>
    <property type="match status" value="1"/>
</dbReference>
<feature type="compositionally biased region" description="Low complexity" evidence="1">
    <location>
        <begin position="659"/>
        <end position="710"/>
    </location>
</feature>
<feature type="compositionally biased region" description="Low complexity" evidence="1">
    <location>
        <begin position="737"/>
        <end position="760"/>
    </location>
</feature>
<evidence type="ECO:0000313" key="5">
    <source>
        <dbReference type="Proteomes" id="UP000265703"/>
    </source>
</evidence>
<feature type="compositionally biased region" description="Polar residues" evidence="1">
    <location>
        <begin position="609"/>
        <end position="618"/>
    </location>
</feature>
<feature type="domain" description="BTB" evidence="2">
    <location>
        <begin position="46"/>
        <end position="125"/>
    </location>
</feature>
<feature type="compositionally biased region" description="Low complexity" evidence="1">
    <location>
        <begin position="545"/>
        <end position="608"/>
    </location>
</feature>
<evidence type="ECO:0000259" key="3">
    <source>
        <dbReference type="PROSITE" id="PS50245"/>
    </source>
</evidence>
<accession>A0A397S5Z3</accession>
<feature type="compositionally biased region" description="Low complexity" evidence="1">
    <location>
        <begin position="825"/>
        <end position="835"/>
    </location>
</feature>
<dbReference type="CDD" id="cd18186">
    <property type="entry name" value="BTB_POZ_ZBTB_KLHL-like"/>
    <property type="match status" value="1"/>
</dbReference>
<dbReference type="InterPro" id="IPR000210">
    <property type="entry name" value="BTB/POZ_dom"/>
</dbReference>
<name>A0A397S5Z3_9GLOM</name>
<evidence type="ECO:0008006" key="6">
    <source>
        <dbReference type="Google" id="ProtNLM"/>
    </source>
</evidence>
<protein>
    <recommendedName>
        <fullName evidence="6">BTB domain-containing protein</fullName>
    </recommendedName>
</protein>
<feature type="compositionally biased region" description="Polar residues" evidence="1">
    <location>
        <begin position="716"/>
        <end position="729"/>
    </location>
</feature>
<dbReference type="SMART" id="SM01052">
    <property type="entry name" value="CAP_GLY"/>
    <property type="match status" value="1"/>
</dbReference>
<feature type="region of interest" description="Disordered" evidence="1">
    <location>
        <begin position="510"/>
        <end position="835"/>
    </location>
</feature>